<accession>A0ABV4D2K6</accession>
<dbReference type="PANTHER" id="PTHR38011:SF11">
    <property type="entry name" value="2,5-DIAMINO-6-RIBOSYLAMINO-4(3H)-PYRIMIDINONE 5'-PHOSPHATE REDUCTASE"/>
    <property type="match status" value="1"/>
</dbReference>
<dbReference type="PANTHER" id="PTHR38011">
    <property type="entry name" value="DIHYDROFOLATE REDUCTASE FAMILY PROTEIN (AFU_ORTHOLOGUE AFUA_8G06820)"/>
    <property type="match status" value="1"/>
</dbReference>
<protein>
    <submittedName>
        <fullName evidence="2">Dihydrofolate reductase family protein</fullName>
    </submittedName>
</protein>
<comment type="caution">
    <text evidence="2">The sequence shown here is derived from an EMBL/GenBank/DDBJ whole genome shotgun (WGS) entry which is preliminary data.</text>
</comment>
<feature type="domain" description="Bacterial bifunctional deaminase-reductase C-terminal" evidence="1">
    <location>
        <begin position="3"/>
        <end position="164"/>
    </location>
</feature>
<gene>
    <name evidence="2" type="ORF">AALA52_05975</name>
</gene>
<organism evidence="2 3">
    <name type="scientific">Lactococcus ileimucosae</name>
    <dbReference type="NCBI Taxonomy" id="2941329"/>
    <lineage>
        <taxon>Bacteria</taxon>
        <taxon>Bacillati</taxon>
        <taxon>Bacillota</taxon>
        <taxon>Bacilli</taxon>
        <taxon>Lactobacillales</taxon>
        <taxon>Streptococcaceae</taxon>
        <taxon>Lactococcus</taxon>
    </lineage>
</organism>
<dbReference type="InterPro" id="IPR050765">
    <property type="entry name" value="Riboflavin_Biosynth_HTPR"/>
</dbReference>
<dbReference type="Proteomes" id="UP001565283">
    <property type="component" value="Unassembled WGS sequence"/>
</dbReference>
<evidence type="ECO:0000313" key="3">
    <source>
        <dbReference type="Proteomes" id="UP001565283"/>
    </source>
</evidence>
<proteinExistence type="predicted"/>
<sequence>MTVKLYTATSLDGYIATENDDLQWLFEVDGEGDNGTGSFYAGIDVIVMGKKTYDYIIREESGQWAYGEKTVYVLSHTTHDNNDQVTFIKSINQIPEFEAGLINSTKNIWIMGGGQINRLFLEKHLVDEIIITIAPVLLGKGKELFPEGDYGENLQFVSSKTYGQFVELTYRVLR</sequence>
<dbReference type="EMBL" id="JBCLSH010000017">
    <property type="protein sequence ID" value="MEY8443787.1"/>
    <property type="molecule type" value="Genomic_DNA"/>
</dbReference>
<keyword evidence="3" id="KW-1185">Reference proteome</keyword>
<dbReference type="InterPro" id="IPR002734">
    <property type="entry name" value="RibDG_C"/>
</dbReference>
<dbReference type="RefSeq" id="WP_369948356.1">
    <property type="nucleotide sequence ID" value="NZ_JBCLSH010000017.1"/>
</dbReference>
<dbReference type="Pfam" id="PF01872">
    <property type="entry name" value="RibD_C"/>
    <property type="match status" value="1"/>
</dbReference>
<dbReference type="SUPFAM" id="SSF53597">
    <property type="entry name" value="Dihydrofolate reductase-like"/>
    <property type="match status" value="1"/>
</dbReference>
<reference evidence="2 3" key="1">
    <citation type="submission" date="2024-03" db="EMBL/GenBank/DDBJ databases">
        <title>Mouse gut bacterial collection (mGBC) of GemPharmatech.</title>
        <authorList>
            <person name="He Y."/>
            <person name="Dong L."/>
            <person name="Wu D."/>
            <person name="Gao X."/>
            <person name="Lin Z."/>
        </authorList>
    </citation>
    <scope>NUCLEOTIDE SEQUENCE [LARGE SCALE GENOMIC DNA]</scope>
    <source>
        <strain evidence="2 3">61-15</strain>
    </source>
</reference>
<dbReference type="Gene3D" id="3.40.430.10">
    <property type="entry name" value="Dihydrofolate Reductase, subunit A"/>
    <property type="match status" value="1"/>
</dbReference>
<evidence type="ECO:0000259" key="1">
    <source>
        <dbReference type="Pfam" id="PF01872"/>
    </source>
</evidence>
<name>A0ABV4D2K6_9LACT</name>
<dbReference type="InterPro" id="IPR024072">
    <property type="entry name" value="DHFR-like_dom_sf"/>
</dbReference>
<evidence type="ECO:0000313" key="2">
    <source>
        <dbReference type="EMBL" id="MEY8443787.1"/>
    </source>
</evidence>